<reference evidence="2 3" key="1">
    <citation type="submission" date="2019-02" db="EMBL/GenBank/DDBJ databases">
        <title>Bacterial novel species Emticicia sp. 17J42-9 isolated from soil.</title>
        <authorList>
            <person name="Jung H.-Y."/>
        </authorList>
    </citation>
    <scope>NUCLEOTIDE SEQUENCE [LARGE SCALE GENOMIC DNA]</scope>
    <source>
        <strain evidence="2 3">17J42-9</strain>
    </source>
</reference>
<keyword evidence="1" id="KW-0732">Signal</keyword>
<dbReference type="AlphaFoldDB" id="A0A4Q5M5A5"/>
<name>A0A4Q5M5A5_9BACT</name>
<dbReference type="RefSeq" id="WP_130019505.1">
    <property type="nucleotide sequence ID" value="NZ_SEWF01000003.1"/>
</dbReference>
<proteinExistence type="predicted"/>
<accession>A0A4Q5M5A5</accession>
<sequence>MKKIVIFISSLLFFAGCSKGVDPENETPAYVLTSSVLTSTGGGWISNSYATNYEYNANNQLFRTIVNSTSKSSGDESNGLSTTIYTYNKDGFVTGSKTDMTYSSKDMRDISTTTTEYSYQKERLSQQIQNNTYDRTTFSTGKKEVSTYKTTTSYMYDSKGNLTKITVEGSTSSNGTYKSTTFLSDGKITKRTYQSGNGPETENETFSNGFLIQDKNGTSTNFYKYDGVNRLIKTERWESGKQYSYTAQTFDSQKSVYLATPTNFFKGWPKATSERGTASNNVLNTRIGYIQPNGTSSEADHNYTNVYQFNEKGFPLKKTYSGKWNAANYSGEEVYTYRDLTEKNN</sequence>
<dbReference type="PROSITE" id="PS51257">
    <property type="entry name" value="PROKAR_LIPOPROTEIN"/>
    <property type="match status" value="1"/>
</dbReference>
<feature type="signal peptide" evidence="1">
    <location>
        <begin position="1"/>
        <end position="20"/>
    </location>
</feature>
<dbReference type="Gene3D" id="2.180.10.10">
    <property type="entry name" value="RHS repeat-associated core"/>
    <property type="match status" value="1"/>
</dbReference>
<feature type="chain" id="PRO_5020605157" description="YD repeat-containing protein" evidence="1">
    <location>
        <begin position="21"/>
        <end position="345"/>
    </location>
</feature>
<organism evidence="2 3">
    <name type="scientific">Emticicia agri</name>
    <dbReference type="NCBI Taxonomy" id="2492393"/>
    <lineage>
        <taxon>Bacteria</taxon>
        <taxon>Pseudomonadati</taxon>
        <taxon>Bacteroidota</taxon>
        <taxon>Cytophagia</taxon>
        <taxon>Cytophagales</taxon>
        <taxon>Leadbetterellaceae</taxon>
        <taxon>Emticicia</taxon>
    </lineage>
</organism>
<keyword evidence="3" id="KW-1185">Reference proteome</keyword>
<gene>
    <name evidence="2" type="ORF">EWM59_03220</name>
</gene>
<evidence type="ECO:0000256" key="1">
    <source>
        <dbReference type="SAM" id="SignalP"/>
    </source>
</evidence>
<dbReference type="OrthoDB" id="941882at2"/>
<protein>
    <recommendedName>
        <fullName evidence="4">YD repeat-containing protein</fullName>
    </recommendedName>
</protein>
<evidence type="ECO:0000313" key="2">
    <source>
        <dbReference type="EMBL" id="RYU97309.1"/>
    </source>
</evidence>
<evidence type="ECO:0000313" key="3">
    <source>
        <dbReference type="Proteomes" id="UP000293162"/>
    </source>
</evidence>
<comment type="caution">
    <text evidence="2">The sequence shown here is derived from an EMBL/GenBank/DDBJ whole genome shotgun (WGS) entry which is preliminary data.</text>
</comment>
<dbReference type="Proteomes" id="UP000293162">
    <property type="component" value="Unassembled WGS sequence"/>
</dbReference>
<evidence type="ECO:0008006" key="4">
    <source>
        <dbReference type="Google" id="ProtNLM"/>
    </source>
</evidence>
<dbReference type="EMBL" id="SEWF01000003">
    <property type="protein sequence ID" value="RYU97309.1"/>
    <property type="molecule type" value="Genomic_DNA"/>
</dbReference>